<reference evidence="1" key="2">
    <citation type="journal article" date="2015" name="Data Brief">
        <title>Shoot transcriptome of the giant reed, Arundo donax.</title>
        <authorList>
            <person name="Barrero R.A."/>
            <person name="Guerrero F.D."/>
            <person name="Moolhuijzen P."/>
            <person name="Goolsby J.A."/>
            <person name="Tidwell J."/>
            <person name="Bellgard S.E."/>
            <person name="Bellgard M.I."/>
        </authorList>
    </citation>
    <scope>NUCLEOTIDE SEQUENCE</scope>
    <source>
        <tissue evidence="1">Shoot tissue taken approximately 20 cm above the soil surface</tissue>
    </source>
</reference>
<dbReference type="EMBL" id="GBRH01265020">
    <property type="protein sequence ID" value="JAD32875.1"/>
    <property type="molecule type" value="Transcribed_RNA"/>
</dbReference>
<name>A0A0A8Z7Z7_ARUDO</name>
<organism evidence="1">
    <name type="scientific">Arundo donax</name>
    <name type="common">Giant reed</name>
    <name type="synonym">Donax arundinaceus</name>
    <dbReference type="NCBI Taxonomy" id="35708"/>
    <lineage>
        <taxon>Eukaryota</taxon>
        <taxon>Viridiplantae</taxon>
        <taxon>Streptophyta</taxon>
        <taxon>Embryophyta</taxon>
        <taxon>Tracheophyta</taxon>
        <taxon>Spermatophyta</taxon>
        <taxon>Magnoliopsida</taxon>
        <taxon>Liliopsida</taxon>
        <taxon>Poales</taxon>
        <taxon>Poaceae</taxon>
        <taxon>PACMAD clade</taxon>
        <taxon>Arundinoideae</taxon>
        <taxon>Arundineae</taxon>
        <taxon>Arundo</taxon>
    </lineage>
</organism>
<dbReference type="AlphaFoldDB" id="A0A0A8Z7Z7"/>
<sequence>MSSSAPSSSGLQVPHCPMLFNSTNYHDWVPRMMWHMKGLRL</sequence>
<accession>A0A0A8Z7Z7</accession>
<protein>
    <recommendedName>
        <fullName evidence="2">DUF4219 domain-containing protein</fullName>
    </recommendedName>
</protein>
<evidence type="ECO:0000313" key="1">
    <source>
        <dbReference type="EMBL" id="JAD32875.1"/>
    </source>
</evidence>
<proteinExistence type="predicted"/>
<reference evidence="1" key="1">
    <citation type="submission" date="2014-09" db="EMBL/GenBank/DDBJ databases">
        <authorList>
            <person name="Magalhaes I.L.F."/>
            <person name="Oliveira U."/>
            <person name="Santos F.R."/>
            <person name="Vidigal T.H.D.A."/>
            <person name="Brescovit A.D."/>
            <person name="Santos A.J."/>
        </authorList>
    </citation>
    <scope>NUCLEOTIDE SEQUENCE</scope>
    <source>
        <tissue evidence="1">Shoot tissue taken approximately 20 cm above the soil surface</tissue>
    </source>
</reference>
<evidence type="ECO:0008006" key="2">
    <source>
        <dbReference type="Google" id="ProtNLM"/>
    </source>
</evidence>